<dbReference type="AlphaFoldDB" id="A0A5D2H278"/>
<organism evidence="2 3">
    <name type="scientific">Gossypium darwinii</name>
    <name type="common">Darwin's cotton</name>
    <name type="synonym">Gossypium barbadense var. darwinii</name>
    <dbReference type="NCBI Taxonomy" id="34276"/>
    <lineage>
        <taxon>Eukaryota</taxon>
        <taxon>Viridiplantae</taxon>
        <taxon>Streptophyta</taxon>
        <taxon>Embryophyta</taxon>
        <taxon>Tracheophyta</taxon>
        <taxon>Spermatophyta</taxon>
        <taxon>Magnoliopsida</taxon>
        <taxon>eudicotyledons</taxon>
        <taxon>Gunneridae</taxon>
        <taxon>Pentapetalae</taxon>
        <taxon>rosids</taxon>
        <taxon>malvids</taxon>
        <taxon>Malvales</taxon>
        <taxon>Malvaceae</taxon>
        <taxon>Malvoideae</taxon>
        <taxon>Gossypium</taxon>
    </lineage>
</organism>
<feature type="region of interest" description="Disordered" evidence="1">
    <location>
        <begin position="1"/>
        <end position="27"/>
    </location>
</feature>
<name>A0A5D2H278_GOSDA</name>
<proteinExistence type="predicted"/>
<dbReference type="EMBL" id="CM017690">
    <property type="protein sequence ID" value="TYH24257.1"/>
    <property type="molecule type" value="Genomic_DNA"/>
</dbReference>
<feature type="compositionally biased region" description="Low complexity" evidence="1">
    <location>
        <begin position="15"/>
        <end position="27"/>
    </location>
</feature>
<sequence length="76" mass="8813">MQLRKKESPLFTNGSSKIPSIPPFSFGVRNRRGREEFRQRDSSGGGKWVCWWQTTDSGGPRWGEVRVLLFFLLKII</sequence>
<reference evidence="2 3" key="1">
    <citation type="submission" date="2019-06" db="EMBL/GenBank/DDBJ databases">
        <title>WGS assembly of Gossypium darwinii.</title>
        <authorList>
            <person name="Chen Z.J."/>
            <person name="Sreedasyam A."/>
            <person name="Ando A."/>
            <person name="Song Q."/>
            <person name="De L."/>
            <person name="Hulse-Kemp A."/>
            <person name="Ding M."/>
            <person name="Ye W."/>
            <person name="Kirkbride R."/>
            <person name="Jenkins J."/>
            <person name="Plott C."/>
            <person name="Lovell J."/>
            <person name="Lin Y.-M."/>
            <person name="Vaughn R."/>
            <person name="Liu B."/>
            <person name="Li W."/>
            <person name="Simpson S."/>
            <person name="Scheffler B."/>
            <person name="Saski C."/>
            <person name="Grover C."/>
            <person name="Hu G."/>
            <person name="Conover J."/>
            <person name="Carlson J."/>
            <person name="Shu S."/>
            <person name="Boston L."/>
            <person name="Williams M."/>
            <person name="Peterson D."/>
            <person name="Mcgee K."/>
            <person name="Jones D."/>
            <person name="Wendel J."/>
            <person name="Stelly D."/>
            <person name="Grimwood J."/>
            <person name="Schmutz J."/>
        </authorList>
    </citation>
    <scope>NUCLEOTIDE SEQUENCE [LARGE SCALE GENOMIC DNA]</scope>
    <source>
        <strain evidence="2">1808015.09</strain>
    </source>
</reference>
<evidence type="ECO:0000313" key="3">
    <source>
        <dbReference type="Proteomes" id="UP000323506"/>
    </source>
</evidence>
<dbReference type="Proteomes" id="UP000323506">
    <property type="component" value="Chromosome A03"/>
</dbReference>
<accession>A0A5D2H278</accession>
<evidence type="ECO:0000313" key="2">
    <source>
        <dbReference type="EMBL" id="TYH24257.1"/>
    </source>
</evidence>
<gene>
    <name evidence="2" type="ORF">ES288_A03G077700v1</name>
</gene>
<evidence type="ECO:0000256" key="1">
    <source>
        <dbReference type="SAM" id="MobiDB-lite"/>
    </source>
</evidence>
<protein>
    <submittedName>
        <fullName evidence="2">Uncharacterized protein</fullName>
    </submittedName>
</protein>
<keyword evidence="3" id="KW-1185">Reference proteome</keyword>